<sequence>MLRYISLATALIASTSAQWACPNSTEVHAPLRWHKCRHDLIAENPECKDTFAAVVLDANLRRVNCCGTSSNVQRTSCKKLKKGETGCPVDCCIAGANYTAHGVFTHGDELTLDFAAKSPNTPDYIRVFLLAHGDQYERFNFLAPWESEISIDVDVSKLGKGFKAVVSLHRMKIDGGKKRYKGDKVGARYGTGYCDATCPRDQKFVGGKANYDHWVPSETDPFSGSGYLGYCCPHAVVWEGNKYFDTFSFHQCAKRFPHTCYGNDCGMKCHSRGCDYNPMGKGNSSFYGPGPEHTVDTNKKFTVGIRWHSGSPRAQFKSMTRGYAQDGKVIKNTPSDFQPENKWMGITQEYCKAYHKVFGTLEDFHAKAWPFWRMQDSHWFNMVLAFSLVKDKDFNHTISAEKALKNSKITISKLNRKYQNPMWDDEEHFLESQKKGS</sequence>
<keyword evidence="6" id="KW-0119">Carbohydrate metabolism</keyword>
<reference evidence="11" key="1">
    <citation type="submission" date="2020-01" db="EMBL/GenBank/DDBJ databases">
        <title>Identification and distribution of gene clusters putatively required for synthesis of sphingolipid metabolism inhibitors in phylogenetically diverse species of the filamentous fungus Fusarium.</title>
        <authorList>
            <person name="Kim H.-S."/>
            <person name="Busman M."/>
            <person name="Brown D.W."/>
            <person name="Divon H."/>
            <person name="Uhlig S."/>
            <person name="Proctor R.H."/>
        </authorList>
    </citation>
    <scope>NUCLEOTIDE SEQUENCE</scope>
    <source>
        <strain evidence="11">NRRL 53441</strain>
    </source>
</reference>
<feature type="chain" id="PRO_5034840404" description="Glucanase" evidence="10">
    <location>
        <begin position="18"/>
        <end position="437"/>
    </location>
</feature>
<dbReference type="GO" id="GO:0030245">
    <property type="term" value="P:cellulose catabolic process"/>
    <property type="evidence" value="ECO:0007669"/>
    <property type="project" value="UniProtKB-KW"/>
</dbReference>
<name>A0A8H4NJV0_9HYPO</name>
<dbReference type="OrthoDB" id="4966747at2759"/>
<dbReference type="Gene3D" id="2.70.100.10">
    <property type="entry name" value="Glycoside hydrolase, family 7, domain"/>
    <property type="match status" value="1"/>
</dbReference>
<dbReference type="EMBL" id="JAADJG010001327">
    <property type="protein sequence ID" value="KAF4418029.1"/>
    <property type="molecule type" value="Genomic_DNA"/>
</dbReference>
<gene>
    <name evidence="11" type="ORF">F53441_14485</name>
</gene>
<dbReference type="AlphaFoldDB" id="A0A8H4NJV0"/>
<dbReference type="SUPFAM" id="SSF49899">
    <property type="entry name" value="Concanavalin A-like lectins/glucanases"/>
    <property type="match status" value="1"/>
</dbReference>
<evidence type="ECO:0000256" key="5">
    <source>
        <dbReference type="ARBA" id="ARBA00023001"/>
    </source>
</evidence>
<protein>
    <recommendedName>
        <fullName evidence="9">Glucanase</fullName>
        <ecNumber evidence="9">3.2.1.-</ecNumber>
    </recommendedName>
</protein>
<evidence type="ECO:0000256" key="10">
    <source>
        <dbReference type="SAM" id="SignalP"/>
    </source>
</evidence>
<dbReference type="Proteomes" id="UP000605986">
    <property type="component" value="Unassembled WGS sequence"/>
</dbReference>
<dbReference type="EC" id="3.2.1.-" evidence="9"/>
<evidence type="ECO:0000256" key="1">
    <source>
        <dbReference type="ARBA" id="ARBA00001641"/>
    </source>
</evidence>
<dbReference type="InterPro" id="IPR001722">
    <property type="entry name" value="Glyco_hydro_7"/>
</dbReference>
<evidence type="ECO:0000313" key="12">
    <source>
        <dbReference type="Proteomes" id="UP000605986"/>
    </source>
</evidence>
<evidence type="ECO:0000256" key="8">
    <source>
        <dbReference type="ARBA" id="ARBA00023326"/>
    </source>
</evidence>
<keyword evidence="5 9" id="KW-0136">Cellulose degradation</keyword>
<organism evidence="11 12">
    <name type="scientific">Fusarium austroafricanum</name>
    <dbReference type="NCBI Taxonomy" id="2364996"/>
    <lineage>
        <taxon>Eukaryota</taxon>
        <taxon>Fungi</taxon>
        <taxon>Dikarya</taxon>
        <taxon>Ascomycota</taxon>
        <taxon>Pezizomycotina</taxon>
        <taxon>Sordariomycetes</taxon>
        <taxon>Hypocreomycetidae</taxon>
        <taxon>Hypocreales</taxon>
        <taxon>Nectriaceae</taxon>
        <taxon>Fusarium</taxon>
        <taxon>Fusarium concolor species complex</taxon>
    </lineage>
</organism>
<dbReference type="InterPro" id="IPR037019">
    <property type="entry name" value="Glyco_hydro_7_sf"/>
</dbReference>
<keyword evidence="12" id="KW-1185">Reference proteome</keyword>
<evidence type="ECO:0000256" key="3">
    <source>
        <dbReference type="ARBA" id="ARBA00022729"/>
    </source>
</evidence>
<keyword evidence="8 9" id="KW-0624">Polysaccharide degradation</keyword>
<dbReference type="PANTHER" id="PTHR33753">
    <property type="entry name" value="1,4-BETA-D-GLUCAN CELLOBIOHYDROLASE B"/>
    <property type="match status" value="1"/>
</dbReference>
<dbReference type="Pfam" id="PF00840">
    <property type="entry name" value="Glyco_hydro_7"/>
    <property type="match status" value="1"/>
</dbReference>
<evidence type="ECO:0000256" key="7">
    <source>
        <dbReference type="ARBA" id="ARBA00023295"/>
    </source>
</evidence>
<proteinExistence type="inferred from homology"/>
<feature type="signal peptide" evidence="10">
    <location>
        <begin position="1"/>
        <end position="17"/>
    </location>
</feature>
<evidence type="ECO:0000256" key="2">
    <source>
        <dbReference type="ARBA" id="ARBA00006044"/>
    </source>
</evidence>
<keyword evidence="4 9" id="KW-0378">Hydrolase</keyword>
<evidence type="ECO:0000256" key="9">
    <source>
        <dbReference type="RuleBase" id="RU361164"/>
    </source>
</evidence>
<keyword evidence="7 9" id="KW-0326">Glycosidase</keyword>
<evidence type="ECO:0000256" key="6">
    <source>
        <dbReference type="ARBA" id="ARBA00023277"/>
    </source>
</evidence>
<evidence type="ECO:0000256" key="4">
    <source>
        <dbReference type="ARBA" id="ARBA00022801"/>
    </source>
</evidence>
<accession>A0A8H4NJV0</accession>
<comment type="catalytic activity">
    <reaction evidence="1">
        <text>Hydrolysis of (1-&gt;4)-beta-D-glucosidic linkages in cellulose and cellotetraose, releasing cellobiose from the non-reducing ends of the chains.</text>
        <dbReference type="EC" id="3.2.1.91"/>
    </reaction>
</comment>
<evidence type="ECO:0000313" key="11">
    <source>
        <dbReference type="EMBL" id="KAF4418029.1"/>
    </source>
</evidence>
<keyword evidence="3 10" id="KW-0732">Signal</keyword>
<dbReference type="GO" id="GO:0016162">
    <property type="term" value="F:cellulose 1,4-beta-cellobiosidase activity"/>
    <property type="evidence" value="ECO:0007669"/>
    <property type="project" value="UniProtKB-EC"/>
</dbReference>
<dbReference type="PANTHER" id="PTHR33753:SF2">
    <property type="entry name" value="GLYCOSIDE HYDROLASE FAMILY 7 PROTEIN"/>
    <property type="match status" value="1"/>
</dbReference>
<dbReference type="PRINTS" id="PR00734">
    <property type="entry name" value="GLHYDRLASE7"/>
</dbReference>
<comment type="caution">
    <text evidence="11">The sequence shown here is derived from an EMBL/GenBank/DDBJ whole genome shotgun (WGS) entry which is preliminary data.</text>
</comment>
<comment type="similarity">
    <text evidence="2 9">Belongs to the glycosyl hydrolase 7 (cellulase C) family.</text>
</comment>
<dbReference type="InterPro" id="IPR013320">
    <property type="entry name" value="ConA-like_dom_sf"/>
</dbReference>